<dbReference type="STRING" id="28087.Lsai_2870"/>
<organism evidence="1 2">
    <name type="scientific">Legionella sainthelensi</name>
    <dbReference type="NCBI Taxonomy" id="28087"/>
    <lineage>
        <taxon>Bacteria</taxon>
        <taxon>Pseudomonadati</taxon>
        <taxon>Pseudomonadota</taxon>
        <taxon>Gammaproteobacteria</taxon>
        <taxon>Legionellales</taxon>
        <taxon>Legionellaceae</taxon>
        <taxon>Legionella</taxon>
    </lineage>
</organism>
<dbReference type="OrthoDB" id="5651231at2"/>
<evidence type="ECO:0000313" key="1">
    <source>
        <dbReference type="EMBL" id="KTD55278.1"/>
    </source>
</evidence>
<name>A0A0W0YFD2_9GAMM</name>
<reference evidence="1 2" key="1">
    <citation type="submission" date="2015-11" db="EMBL/GenBank/DDBJ databases">
        <title>Genomic analysis of 38 Legionella species identifies large and diverse effector repertoires.</title>
        <authorList>
            <person name="Burstein D."/>
            <person name="Amaro F."/>
            <person name="Zusman T."/>
            <person name="Lifshitz Z."/>
            <person name="Cohen O."/>
            <person name="Gilbert J.A."/>
            <person name="Pupko T."/>
            <person name="Shuman H.A."/>
            <person name="Segal G."/>
        </authorList>
    </citation>
    <scope>NUCLEOTIDE SEQUENCE [LARGE SCALE GENOMIC DNA]</scope>
    <source>
        <strain evidence="1 2">Mt.St.Helens-4</strain>
    </source>
</reference>
<gene>
    <name evidence="1" type="ORF">Lsai_2870</name>
</gene>
<comment type="caution">
    <text evidence="1">The sequence shown here is derived from an EMBL/GenBank/DDBJ whole genome shotgun (WGS) entry which is preliminary data.</text>
</comment>
<keyword evidence="1" id="KW-0808">Transferase</keyword>
<protein>
    <submittedName>
        <fullName evidence="1">Serine/threonine-protein kinase</fullName>
    </submittedName>
</protein>
<sequence length="462" mass="53320">MPNFFQEVCQLPGKEKLNVHALLITKLSSYNAESIQDKQFIRSIVPDIKNLFHNHEHSFITLAFVLKHHLKQNPGISPPLKTFINHVVDATKNPSFQNYFKQSKISAENLDCRIARIFESNLAIRMLQNPSPATWSCINKVSSNIIQFIEKNYDEFLFKKFLENLGPDLENPGKPKLPLAFGRYPNTPDIKQIIETLKEEKNLARIMLIHFMFMRNVYCQSALDLEIQNQIKTFGYKGSLKEFILENEGIDTDIGPFFWSYTSFPLYSDRGRDKFIPQESQRLGICITPEDREEFPLFETSWNPDCICQKADLHSSYTQSLINREIPYVAGPSGMTSLLSASMLFMGQFESMEEHHQYILAIMSFIVGGGLHSIHEVLTVPHERLGLLDAYKIDGPHAGNYNDFFSLFRDNETITQNINLAWKDTIHWMSKKYPDLVPIQNSPPPKEEGIFEKLKNIFHFCL</sequence>
<accession>A0A0W0YFD2</accession>
<evidence type="ECO:0000313" key="2">
    <source>
        <dbReference type="Proteomes" id="UP000054621"/>
    </source>
</evidence>
<dbReference type="EMBL" id="LNYV01000036">
    <property type="protein sequence ID" value="KTD55278.1"/>
    <property type="molecule type" value="Genomic_DNA"/>
</dbReference>
<keyword evidence="1" id="KW-0418">Kinase</keyword>
<dbReference type="AlphaFoldDB" id="A0A0W0YFD2"/>
<proteinExistence type="predicted"/>
<dbReference type="PATRIC" id="fig|28087.4.peg.3084"/>
<dbReference type="Proteomes" id="UP000054621">
    <property type="component" value="Unassembled WGS sequence"/>
</dbReference>
<dbReference type="eggNOG" id="COG0515">
    <property type="taxonomic scope" value="Bacteria"/>
</dbReference>
<dbReference type="GO" id="GO:0016301">
    <property type="term" value="F:kinase activity"/>
    <property type="evidence" value="ECO:0007669"/>
    <property type="project" value="UniProtKB-KW"/>
</dbReference>
<dbReference type="RefSeq" id="WP_027272560.1">
    <property type="nucleotide sequence ID" value="NZ_CAAAJE010000013.1"/>
</dbReference>